<proteinExistence type="predicted"/>
<feature type="region of interest" description="Disordered" evidence="1">
    <location>
        <begin position="304"/>
        <end position="428"/>
    </location>
</feature>
<feature type="compositionally biased region" description="Polar residues" evidence="1">
    <location>
        <begin position="179"/>
        <end position="201"/>
    </location>
</feature>
<feature type="compositionally biased region" description="Low complexity" evidence="1">
    <location>
        <begin position="233"/>
        <end position="245"/>
    </location>
</feature>
<protein>
    <submittedName>
        <fullName evidence="2">Uncharacterized protein</fullName>
    </submittedName>
</protein>
<accession>A0A9Q8Z3F9</accession>
<feature type="region of interest" description="Disordered" evidence="1">
    <location>
        <begin position="215"/>
        <end position="261"/>
    </location>
</feature>
<feature type="compositionally biased region" description="Basic and acidic residues" evidence="1">
    <location>
        <begin position="111"/>
        <end position="126"/>
    </location>
</feature>
<feature type="compositionally biased region" description="Polar residues" evidence="1">
    <location>
        <begin position="341"/>
        <end position="353"/>
    </location>
</feature>
<feature type="region of interest" description="Disordered" evidence="1">
    <location>
        <begin position="75"/>
        <end position="201"/>
    </location>
</feature>
<keyword evidence="3" id="KW-1185">Reference proteome</keyword>
<name>A0A9Q8Z3F9_CURCL</name>
<evidence type="ECO:0000313" key="3">
    <source>
        <dbReference type="Proteomes" id="UP001056012"/>
    </source>
</evidence>
<evidence type="ECO:0000256" key="1">
    <source>
        <dbReference type="SAM" id="MobiDB-lite"/>
    </source>
</evidence>
<dbReference type="Proteomes" id="UP001056012">
    <property type="component" value="Chromosome 1"/>
</dbReference>
<dbReference type="EMBL" id="CP089274">
    <property type="protein sequence ID" value="USP74435.1"/>
    <property type="molecule type" value="Genomic_DNA"/>
</dbReference>
<organism evidence="2 3">
    <name type="scientific">Curvularia clavata</name>
    <dbReference type="NCBI Taxonomy" id="95742"/>
    <lineage>
        <taxon>Eukaryota</taxon>
        <taxon>Fungi</taxon>
        <taxon>Dikarya</taxon>
        <taxon>Ascomycota</taxon>
        <taxon>Pezizomycotina</taxon>
        <taxon>Dothideomycetes</taxon>
        <taxon>Pleosporomycetidae</taxon>
        <taxon>Pleosporales</taxon>
        <taxon>Pleosporineae</taxon>
        <taxon>Pleosporaceae</taxon>
        <taxon>Curvularia</taxon>
    </lineage>
</organism>
<feature type="compositionally biased region" description="Basic residues" evidence="1">
    <location>
        <begin position="354"/>
        <end position="363"/>
    </location>
</feature>
<dbReference type="OrthoDB" id="5419922at2759"/>
<dbReference type="AlphaFoldDB" id="A0A9Q8Z3F9"/>
<evidence type="ECO:0000313" key="2">
    <source>
        <dbReference type="EMBL" id="USP74435.1"/>
    </source>
</evidence>
<feature type="compositionally biased region" description="Basic and acidic residues" evidence="1">
    <location>
        <begin position="410"/>
        <end position="428"/>
    </location>
</feature>
<reference evidence="2" key="1">
    <citation type="submission" date="2021-12" db="EMBL/GenBank/DDBJ databases">
        <title>Curvularia clavata genome.</title>
        <authorList>
            <person name="Cao Y."/>
        </authorList>
    </citation>
    <scope>NUCLEOTIDE SEQUENCE</scope>
    <source>
        <strain evidence="2">Yc1106</strain>
    </source>
</reference>
<gene>
    <name evidence="2" type="ORF">yc1106_01709</name>
</gene>
<sequence>MPISLHPLLKPLTADDLYLCPEDDIEEAPVEYRDPEQRAAKRRRVEAIAARYIRGQPPVILTAGLRGPFNNGWKNPWAKPTREKQETAPASHAKLKRRSRIYSTDSPETARAARDIDLSAREHEDSLSDIEVPPPTAPLSDEDGAYTAAGSKTWTRRPSRSTSPVWLRRPESPRVRMPSATNEHLNSSPTRSRSRNVCSQAESVSELRISFPKGPVELQMNVPEGTPPDGWNSSASASMDISSAAHGDDSARSGMDYPAQPICTPYSTEQAQRSQRVVPIVTSSMGSQTTVSRDDVQRSAERLIDLRSASSKLSQRSNRKARKTPRPTTQDDLVSPLPASLASTHQTTGQTKQARNKATKPKPRVVNFDSSPEKTWPAAKQGNRKAAPVEKPADEDEEGQSTVVPQSAKRATEVSTHEGELQKSHTSRESDWCTQAALVRAQLEFQQSTFPTLSPATLQAESPVSLDSRRAILDGPSPAATPLATPCVPRNEALANDGVSRGPPISTQDLFGAASPFTFSTVKKKGEGSQGSNLRLGMGAGDVGASFKLGDAMNNSPTPQTGRIPLKDKNTTTTSFWSFVSEKASQGSQGCLGERSRWSAKETEFAPLRLDASVDDFGRHFTGSFVRGINEG</sequence>
<dbReference type="VEuPathDB" id="FungiDB:yc1106_01709"/>